<protein>
    <recommendedName>
        <fullName evidence="5">Solute-binding protein family 5 domain-containing protein</fullName>
    </recommendedName>
</protein>
<reference evidence="7" key="1">
    <citation type="submission" date="2017-09" db="EMBL/GenBank/DDBJ databases">
        <title>Depth-based differentiation of microbial function through sediment-hosted aquifers and enrichment of novel symbionts in the deep terrestrial subsurface.</title>
        <authorList>
            <person name="Probst A.J."/>
            <person name="Ladd B."/>
            <person name="Jarett J.K."/>
            <person name="Geller-Mcgrath D.E."/>
            <person name="Sieber C.M.K."/>
            <person name="Emerson J.B."/>
            <person name="Anantharaman K."/>
            <person name="Thomas B.C."/>
            <person name="Malmstrom R."/>
            <person name="Stieglmeier M."/>
            <person name="Klingl A."/>
            <person name="Woyke T."/>
            <person name="Ryan C.M."/>
            <person name="Banfield J.F."/>
        </authorList>
    </citation>
    <scope>NUCLEOTIDE SEQUENCE [LARGE SCALE GENOMIC DNA]</scope>
</reference>
<dbReference type="CDD" id="cd00995">
    <property type="entry name" value="PBP2_NikA_DppA_OppA_like"/>
    <property type="match status" value="1"/>
</dbReference>
<evidence type="ECO:0000313" key="6">
    <source>
        <dbReference type="EMBL" id="PIR95426.1"/>
    </source>
</evidence>
<dbReference type="Pfam" id="PF00496">
    <property type="entry name" value="SBP_bac_5"/>
    <property type="match status" value="1"/>
</dbReference>
<dbReference type="Gene3D" id="3.90.76.10">
    <property type="entry name" value="Dipeptide-binding Protein, Domain 1"/>
    <property type="match status" value="1"/>
</dbReference>
<feature type="domain" description="Solute-binding protein family 5" evidence="5">
    <location>
        <begin position="146"/>
        <end position="461"/>
    </location>
</feature>
<sequence>MDSLKTKIKSILEWVRHLWLSLGLSGKALSASDEVDKKLVYSLSPRKIPNGQQFSHLKKFLNPKEFLIIKICFLVIIVNAIYLGIIFTKDHLQYLPASGGDYIEGIVGYPQTLNPLYAVNRDVDSDISRLIYSRLFKYDNNGHLSYDLVDNMEVSEDNKEYLLTIKQGVKWHNGGELTVDDILFTFNLIKNPNYRSPLRASLNELTAEKVDDYTIRFKLTEPYAPFPELLMFGILPKSLWENISPAAAPLSDLNLKPIGSGPFKFKSLVHSSQGDLRDYILGANQDYYDGVPYLKTITFKFYTSTNEAVAALNDKQVMGLSYLPFNNHSDVLTKNSLEFHELLQPRIISLFFNTEKNKTLADKDVRLALVKSLNRDEILNDTLAGAAVRADGPIWSNSFAYNQDLIKYEYEPEAASTIIKDKPLELTLTVVDVGNNRDLAENIKNYWEQTGVKVTLKMLASEQAATVVK</sequence>
<dbReference type="AlphaFoldDB" id="A0A2H0V8J2"/>
<evidence type="ECO:0000256" key="2">
    <source>
        <dbReference type="ARBA" id="ARBA00022448"/>
    </source>
</evidence>
<accession>A0A2H0V8J2</accession>
<dbReference type="Proteomes" id="UP000229972">
    <property type="component" value="Unassembled WGS sequence"/>
</dbReference>
<gene>
    <name evidence="6" type="ORF">COT93_02445</name>
</gene>
<keyword evidence="2" id="KW-0813">Transport</keyword>
<keyword evidence="4" id="KW-1133">Transmembrane helix</keyword>
<evidence type="ECO:0000259" key="5">
    <source>
        <dbReference type="Pfam" id="PF00496"/>
    </source>
</evidence>
<dbReference type="InterPro" id="IPR000914">
    <property type="entry name" value="SBP_5_dom"/>
</dbReference>
<dbReference type="PANTHER" id="PTHR30290">
    <property type="entry name" value="PERIPLASMIC BINDING COMPONENT OF ABC TRANSPORTER"/>
    <property type="match status" value="1"/>
</dbReference>
<keyword evidence="4" id="KW-0812">Transmembrane</keyword>
<dbReference type="GO" id="GO:1904680">
    <property type="term" value="F:peptide transmembrane transporter activity"/>
    <property type="evidence" value="ECO:0007669"/>
    <property type="project" value="TreeGrafter"/>
</dbReference>
<organism evidence="6 7">
    <name type="scientific">Candidatus Falkowbacteria bacterium CG10_big_fil_rev_8_21_14_0_10_37_18</name>
    <dbReference type="NCBI Taxonomy" id="1974562"/>
    <lineage>
        <taxon>Bacteria</taxon>
        <taxon>Candidatus Falkowiibacteriota</taxon>
    </lineage>
</organism>
<keyword evidence="3" id="KW-0732">Signal</keyword>
<evidence type="ECO:0000313" key="7">
    <source>
        <dbReference type="Proteomes" id="UP000229972"/>
    </source>
</evidence>
<feature type="non-terminal residue" evidence="6">
    <location>
        <position position="469"/>
    </location>
</feature>
<dbReference type="SUPFAM" id="SSF53850">
    <property type="entry name" value="Periplasmic binding protein-like II"/>
    <property type="match status" value="1"/>
</dbReference>
<dbReference type="EMBL" id="PFAL01000022">
    <property type="protein sequence ID" value="PIR95426.1"/>
    <property type="molecule type" value="Genomic_DNA"/>
</dbReference>
<dbReference type="Gene3D" id="3.10.105.10">
    <property type="entry name" value="Dipeptide-binding Protein, Domain 3"/>
    <property type="match status" value="1"/>
</dbReference>
<proteinExistence type="inferred from homology"/>
<dbReference type="InterPro" id="IPR039424">
    <property type="entry name" value="SBP_5"/>
</dbReference>
<evidence type="ECO:0000256" key="3">
    <source>
        <dbReference type="ARBA" id="ARBA00022729"/>
    </source>
</evidence>
<comment type="similarity">
    <text evidence="1">Belongs to the bacterial solute-binding protein 5 family.</text>
</comment>
<dbReference type="GO" id="GO:0015833">
    <property type="term" value="P:peptide transport"/>
    <property type="evidence" value="ECO:0007669"/>
    <property type="project" value="TreeGrafter"/>
</dbReference>
<feature type="transmembrane region" description="Helical" evidence="4">
    <location>
        <begin position="67"/>
        <end position="87"/>
    </location>
</feature>
<keyword evidence="4" id="KW-0472">Membrane</keyword>
<name>A0A2H0V8J2_9BACT</name>
<evidence type="ECO:0000256" key="4">
    <source>
        <dbReference type="SAM" id="Phobius"/>
    </source>
</evidence>
<comment type="caution">
    <text evidence="6">The sequence shown here is derived from an EMBL/GenBank/DDBJ whole genome shotgun (WGS) entry which is preliminary data.</text>
</comment>
<dbReference type="Gene3D" id="3.40.190.10">
    <property type="entry name" value="Periplasmic binding protein-like II"/>
    <property type="match status" value="1"/>
</dbReference>
<dbReference type="PANTHER" id="PTHR30290:SF9">
    <property type="entry name" value="OLIGOPEPTIDE-BINDING PROTEIN APPA"/>
    <property type="match status" value="1"/>
</dbReference>
<evidence type="ECO:0000256" key="1">
    <source>
        <dbReference type="ARBA" id="ARBA00005695"/>
    </source>
</evidence>